<gene>
    <name evidence="2" type="ORF">SDC9_103273</name>
</gene>
<feature type="region of interest" description="Disordered" evidence="1">
    <location>
        <begin position="1"/>
        <end position="59"/>
    </location>
</feature>
<dbReference type="AlphaFoldDB" id="A0A645ATR2"/>
<dbReference type="EMBL" id="VSSQ01015770">
    <property type="protein sequence ID" value="MPM56467.1"/>
    <property type="molecule type" value="Genomic_DNA"/>
</dbReference>
<proteinExistence type="predicted"/>
<protein>
    <submittedName>
        <fullName evidence="2">Uncharacterized protein</fullName>
    </submittedName>
</protein>
<organism evidence="2">
    <name type="scientific">bioreactor metagenome</name>
    <dbReference type="NCBI Taxonomy" id="1076179"/>
    <lineage>
        <taxon>unclassified sequences</taxon>
        <taxon>metagenomes</taxon>
        <taxon>ecological metagenomes</taxon>
    </lineage>
</organism>
<evidence type="ECO:0000313" key="2">
    <source>
        <dbReference type="EMBL" id="MPM56467.1"/>
    </source>
</evidence>
<name>A0A645ATR2_9ZZZZ</name>
<comment type="caution">
    <text evidence="2">The sequence shown here is derived from an EMBL/GenBank/DDBJ whole genome shotgun (WGS) entry which is preliminary data.</text>
</comment>
<reference evidence="2" key="1">
    <citation type="submission" date="2019-08" db="EMBL/GenBank/DDBJ databases">
        <authorList>
            <person name="Kucharzyk K."/>
            <person name="Murdoch R.W."/>
            <person name="Higgins S."/>
            <person name="Loffler F."/>
        </authorList>
    </citation>
    <scope>NUCLEOTIDE SEQUENCE</scope>
</reference>
<feature type="region of interest" description="Disordered" evidence="1">
    <location>
        <begin position="80"/>
        <end position="106"/>
    </location>
</feature>
<evidence type="ECO:0000256" key="1">
    <source>
        <dbReference type="SAM" id="MobiDB-lite"/>
    </source>
</evidence>
<sequence>MKEGAYRQGNSLPQTGMEPSPEGGDPLPGGEKIPCRNIPHGKKKPGPEPGHLGSQEGPAGRQLALRGEAVFGRTAFHHVGDEDLLPGQPLPIQKSRQELSGAPGKGTPRPVFGGARGFPHEHHRSVFRPLAENSPGACSGERAQGAGGGFPPQFFEGFLKHQVIPFSLPGELVFLTASVAGELYSVARKERIIHGIRQKIRRL</sequence>
<accession>A0A645ATR2</accession>